<dbReference type="RefSeq" id="WP_008428838.1">
    <property type="nucleotide sequence ID" value="NZ_AEPB01000010.1"/>
</dbReference>
<evidence type="ECO:0000256" key="5">
    <source>
        <dbReference type="PROSITE-ProRule" id="PRU01240"/>
    </source>
</evidence>
<dbReference type="InterPro" id="IPR041498">
    <property type="entry name" value="Big_6"/>
</dbReference>
<evidence type="ECO:0000313" key="9">
    <source>
        <dbReference type="EMBL" id="EGA90857.1"/>
    </source>
</evidence>
<feature type="signal peptide" evidence="6">
    <location>
        <begin position="1"/>
        <end position="27"/>
    </location>
</feature>
<evidence type="ECO:0000256" key="4">
    <source>
        <dbReference type="ARBA" id="ARBA00022825"/>
    </source>
</evidence>
<name>E7RDV1_9BACL</name>
<dbReference type="InterPro" id="IPR022398">
    <property type="entry name" value="Peptidase_S8_His-AS"/>
</dbReference>
<dbReference type="PANTHER" id="PTHR43806:SF11">
    <property type="entry name" value="CEREVISIN-RELATED"/>
    <property type="match status" value="1"/>
</dbReference>
<evidence type="ECO:0000256" key="1">
    <source>
        <dbReference type="ARBA" id="ARBA00011073"/>
    </source>
</evidence>
<feature type="domain" description="Peptidase S8/S53" evidence="7">
    <location>
        <begin position="139"/>
        <end position="378"/>
    </location>
</feature>
<dbReference type="OrthoDB" id="9798386at2"/>
<feature type="active site" description="Charge relay system" evidence="5">
    <location>
        <position position="147"/>
    </location>
</feature>
<dbReference type="eggNOG" id="COG1404">
    <property type="taxonomic scope" value="Bacteria"/>
</dbReference>
<proteinExistence type="inferred from homology"/>
<feature type="domain" description="Bacterial Ig" evidence="8">
    <location>
        <begin position="1146"/>
        <end position="1226"/>
    </location>
</feature>
<dbReference type="Proteomes" id="UP000003052">
    <property type="component" value="Unassembled WGS sequence"/>
</dbReference>
<feature type="active site" description="Charge relay system" evidence="5">
    <location>
        <position position="330"/>
    </location>
</feature>
<dbReference type="eggNOG" id="COG2911">
    <property type="taxonomic scope" value="Bacteria"/>
</dbReference>
<dbReference type="Pfam" id="PF00082">
    <property type="entry name" value="Peptidase_S8"/>
    <property type="match status" value="1"/>
</dbReference>
<dbReference type="Gene3D" id="3.40.50.200">
    <property type="entry name" value="Peptidase S8/S53 domain"/>
    <property type="match status" value="1"/>
</dbReference>
<feature type="domain" description="Bacterial Ig" evidence="8">
    <location>
        <begin position="814"/>
        <end position="894"/>
    </location>
</feature>
<dbReference type="InterPro" id="IPR000209">
    <property type="entry name" value="Peptidase_S8/S53_dom"/>
</dbReference>
<dbReference type="PRINTS" id="PR00723">
    <property type="entry name" value="SUBTILISIN"/>
</dbReference>
<reference evidence="9 10" key="1">
    <citation type="journal article" date="2011" name="J. Bacteriol.">
        <title>The Draft Genome of Planococcus donghaensis MPA1U2 Reveals Nonsporulation Pathways Controlled by a Conserved Spo0A Regulon.</title>
        <authorList>
            <person name="Pearson M.D."/>
            <person name="Noller H.F."/>
        </authorList>
    </citation>
    <scope>NUCLEOTIDE SEQUENCE [LARGE SCALE GENOMIC DNA]</scope>
    <source>
        <strain evidence="9 10">MPA1U2</strain>
    </source>
</reference>
<keyword evidence="4 5" id="KW-0720">Serine protease</keyword>
<keyword evidence="3 5" id="KW-0378">Hydrolase</keyword>
<dbReference type="PANTHER" id="PTHR43806">
    <property type="entry name" value="PEPTIDASE S8"/>
    <property type="match status" value="1"/>
</dbReference>
<comment type="similarity">
    <text evidence="1 5">Belongs to the peptidase S8 family.</text>
</comment>
<dbReference type="InterPro" id="IPR036852">
    <property type="entry name" value="Peptidase_S8/S53_dom_sf"/>
</dbReference>
<keyword evidence="6" id="KW-0732">Signal</keyword>
<feature type="domain" description="Bacterial Ig" evidence="8">
    <location>
        <begin position="482"/>
        <end position="562"/>
    </location>
</feature>
<feature type="domain" description="Bacterial Ig" evidence="8">
    <location>
        <begin position="732"/>
        <end position="811"/>
    </location>
</feature>
<feature type="chain" id="PRO_5003224026" evidence="6">
    <location>
        <begin position="28"/>
        <end position="1473"/>
    </location>
</feature>
<dbReference type="PROSITE" id="PS00137">
    <property type="entry name" value="SUBTILASE_HIS"/>
    <property type="match status" value="1"/>
</dbReference>
<dbReference type="NCBIfam" id="NF033510">
    <property type="entry name" value="Ca_tandemer"/>
    <property type="match status" value="10"/>
</dbReference>
<feature type="domain" description="Bacterial Ig" evidence="8">
    <location>
        <begin position="980"/>
        <end position="1060"/>
    </location>
</feature>
<dbReference type="PROSITE" id="PS00138">
    <property type="entry name" value="SUBTILASE_SER"/>
    <property type="match status" value="1"/>
</dbReference>
<accession>E7RDV1</accession>
<evidence type="ECO:0000259" key="7">
    <source>
        <dbReference type="Pfam" id="PF00082"/>
    </source>
</evidence>
<feature type="active site" description="Charge relay system" evidence="5">
    <location>
        <position position="177"/>
    </location>
</feature>
<dbReference type="InterPro" id="IPR013783">
    <property type="entry name" value="Ig-like_fold"/>
</dbReference>
<feature type="domain" description="Bacterial Ig" evidence="8">
    <location>
        <begin position="565"/>
        <end position="645"/>
    </location>
</feature>
<evidence type="ECO:0000256" key="2">
    <source>
        <dbReference type="ARBA" id="ARBA00022670"/>
    </source>
</evidence>
<evidence type="ECO:0000256" key="6">
    <source>
        <dbReference type="SAM" id="SignalP"/>
    </source>
</evidence>
<dbReference type="Pfam" id="PF17936">
    <property type="entry name" value="Big_6"/>
    <property type="match status" value="12"/>
</dbReference>
<organism evidence="9 10">
    <name type="scientific">Planococcus donghaensis MPA1U2</name>
    <dbReference type="NCBI Taxonomy" id="933115"/>
    <lineage>
        <taxon>Bacteria</taxon>
        <taxon>Bacillati</taxon>
        <taxon>Bacillota</taxon>
        <taxon>Bacilli</taxon>
        <taxon>Bacillales</taxon>
        <taxon>Caryophanaceae</taxon>
        <taxon>Planococcus</taxon>
    </lineage>
</organism>
<dbReference type="GO" id="GO:0004252">
    <property type="term" value="F:serine-type endopeptidase activity"/>
    <property type="evidence" value="ECO:0007669"/>
    <property type="project" value="UniProtKB-UniRule"/>
</dbReference>
<feature type="domain" description="Bacterial Ig" evidence="8">
    <location>
        <begin position="1064"/>
        <end position="1142"/>
    </location>
</feature>
<dbReference type="Gene3D" id="2.60.40.10">
    <property type="entry name" value="Immunoglobulins"/>
    <property type="match status" value="12"/>
</dbReference>
<sequence length="1473" mass="154076">MKKTMKAVSALTIAALLSSTIGQNVYAEKGSEPPATQEVETDQVIVTFKEDVTVEETGLDIVGVDTVETEEIATLKVPEGETLDTYIEELEARPDIERVEPDHLVQLTYTPNDPYFHYYQYHHKNIEVERAWDKTKGSSDVVVAVLDQGFDVNHSDLVNQIVSPSFTSNTGLSIDNHGTHVAGIIGSSMDNGVFGTGVAPRTSIMPIDVFEGEFAYTSDIVEGIYQAVSAGADIINMSIGSYYYDYYFNNAVQYAYQSGVVIIAAAGNGSTTSSHYPSSYENVISVGSTDSYDQLSYFSNYGNDIDIVAPGSSIYSTMPYNNIGIMSGTSMASPVVAGVAALILANEPNLTNEEVANRLFSTAKDIGSYGKDYYFGNGLVNAKQALEIIDYAAPVVNPIQDYSTSVRGYLPYRIDYATILVRNQSGTVIGSSGYYHSYDWSYTNFDVDIPKQAAGTVLYVSVIDHLNNESQAVEMVVTDNTAPEKPIVYEVTDQSTSISGTGEPGALVSVYVNDTIYYTYWIDKNGDFTIPINLLTAGVKLKLNVTDHAGNVGKFTDITVKDATAPAKPLVNEVNENTIKVTGNAEAGSLVTVKAKDVVLGEAIADGNRQYSISMAKQKAGTILFVYSTDEAGNVSEYTELKVKDTEAPAMPTVEKVTDKSTSVKGTAEAKSFVSVKVGGTEVGKSTASTTGSFDVAITKQKAGTKLSVTATDNDGNVSAAKDITVLDVTPPATPTVNKVTDKSTEVAGTSEINATIVVKSNAEELGTAKVSADGKYKVMIDTQKAGAKIQVTATDTAGNSSITKEVIVIDATAPMAPSVNDVTDKSTAITGTAEIASLVSVKAGESELGIATADADGKFSIAIAKQKADTKLEITATDAAGNSSVVKEIIVLDATAPNAPTVNKITDKTTIVTGTGEVNSVITIKSGSTKLRSAIVSASGEYQATIATQKAGTKIQVTATDDAGNTSAIKEVTVLDATAPLVPMVDKVTDVSTAITGTAEAESLVTVKVGEAELGKTTADPNGKFSIAIAKQKADTKLTITAKDATGNSSEVKEIIVLDVTPPATPTTDKVSDRDTSVHGIGEVGSRISIIVGTNEIGTAIVDKAGNYEVSIPKQKANTKLKVMATDKAGNISGIEEIIVIDETAPLLLNVREVTDQSITVSGVTEAGSLISVKVSDKEIGKIIANSNGEFSVTIPKQKVGTKLSLTATDEVGNVSEVKVLTVLDGTAPSSPVVNEVTDKTAVITGTAEAESTVTVTANKVLLGKATAALNGSYSVKIVMQKAGTSLSVIATDTAGNKSGIKTVKVIDKTPPATPSVNAVGDNATIVSGKVETGAKVYAYVGSKKLGEATSKNGAYSIKIAKQKAGTVITVYAIDLAKNKSAIRTTKVVDKTAPSVPTVNNVTSKSTTVSGKGEKAATVLIYNGKKKVGQGTVDSKGNFKVKISAQKKGSSLNIQLQDKAGNKSGSKIVKVG</sequence>
<feature type="domain" description="Bacterial Ig" evidence="8">
    <location>
        <begin position="897"/>
        <end position="977"/>
    </location>
</feature>
<comment type="caution">
    <text evidence="9">The sequence shown here is derived from an EMBL/GenBank/DDBJ whole genome shotgun (WGS) entry which is preliminary data.</text>
</comment>
<evidence type="ECO:0000313" key="10">
    <source>
        <dbReference type="Proteomes" id="UP000003052"/>
    </source>
</evidence>
<dbReference type="InterPro" id="IPR050131">
    <property type="entry name" value="Peptidase_S8_subtilisin-like"/>
</dbReference>
<dbReference type="PROSITE" id="PS51892">
    <property type="entry name" value="SUBTILASE"/>
    <property type="match status" value="1"/>
</dbReference>
<dbReference type="InterPro" id="IPR015500">
    <property type="entry name" value="Peptidase_S8_subtilisin-rel"/>
</dbReference>
<dbReference type="GO" id="GO:0006508">
    <property type="term" value="P:proteolysis"/>
    <property type="evidence" value="ECO:0007669"/>
    <property type="project" value="UniProtKB-KW"/>
</dbReference>
<feature type="domain" description="Bacterial Ig" evidence="8">
    <location>
        <begin position="1313"/>
        <end position="1391"/>
    </location>
</feature>
<dbReference type="InterPro" id="IPR023828">
    <property type="entry name" value="Peptidase_S8_Ser-AS"/>
</dbReference>
<feature type="domain" description="Bacterial Ig" evidence="8">
    <location>
        <begin position="1394"/>
        <end position="1468"/>
    </location>
</feature>
<evidence type="ECO:0000256" key="3">
    <source>
        <dbReference type="ARBA" id="ARBA00022801"/>
    </source>
</evidence>
<feature type="domain" description="Bacterial Ig" evidence="8">
    <location>
        <begin position="648"/>
        <end position="728"/>
    </location>
</feature>
<gene>
    <name evidence="9" type="ORF">GPDM_03145</name>
</gene>
<dbReference type="EMBL" id="AEPB01000010">
    <property type="protein sequence ID" value="EGA90857.1"/>
    <property type="molecule type" value="Genomic_DNA"/>
</dbReference>
<protein>
    <submittedName>
        <fullName evidence="9">Modifier protein of major autolysin LytC</fullName>
    </submittedName>
</protein>
<keyword evidence="2 5" id="KW-0645">Protease</keyword>
<dbReference type="SUPFAM" id="SSF52743">
    <property type="entry name" value="Subtilisin-like"/>
    <property type="match status" value="1"/>
</dbReference>
<feature type="domain" description="Bacterial Ig" evidence="8">
    <location>
        <begin position="1229"/>
        <end position="1309"/>
    </location>
</feature>
<evidence type="ECO:0000259" key="8">
    <source>
        <dbReference type="Pfam" id="PF17936"/>
    </source>
</evidence>